<dbReference type="Pfam" id="PF05973">
    <property type="entry name" value="Gp49"/>
    <property type="match status" value="1"/>
</dbReference>
<keyword evidence="2" id="KW-1185">Reference proteome</keyword>
<proteinExistence type="predicted"/>
<gene>
    <name evidence="1" type="ORF">C7B64_13775</name>
</gene>
<dbReference type="AlphaFoldDB" id="A0A2T1C213"/>
<name>A0A2T1C213_9CYAN</name>
<evidence type="ECO:0000313" key="1">
    <source>
        <dbReference type="EMBL" id="PSB02301.1"/>
    </source>
</evidence>
<protein>
    <submittedName>
        <fullName evidence="1">Addiction module toxin RelE</fullName>
    </submittedName>
</protein>
<comment type="caution">
    <text evidence="1">The sequence shown here is derived from an EMBL/GenBank/DDBJ whole genome shotgun (WGS) entry which is preliminary data.</text>
</comment>
<reference evidence="1 2" key="1">
    <citation type="submission" date="2018-02" db="EMBL/GenBank/DDBJ databases">
        <authorList>
            <person name="Cohen D.B."/>
            <person name="Kent A.D."/>
        </authorList>
    </citation>
    <scope>NUCLEOTIDE SEQUENCE [LARGE SCALE GENOMIC DNA]</scope>
    <source>
        <strain evidence="1 2">CCAP 1448/3</strain>
    </source>
</reference>
<reference evidence="1 2" key="2">
    <citation type="submission" date="2018-03" db="EMBL/GenBank/DDBJ databases">
        <title>The ancient ancestry and fast evolution of plastids.</title>
        <authorList>
            <person name="Moore K.R."/>
            <person name="Magnabosco C."/>
            <person name="Momper L."/>
            <person name="Gold D.A."/>
            <person name="Bosak T."/>
            <person name="Fournier G.P."/>
        </authorList>
    </citation>
    <scope>NUCLEOTIDE SEQUENCE [LARGE SCALE GENOMIC DNA]</scope>
    <source>
        <strain evidence="1 2">CCAP 1448/3</strain>
    </source>
</reference>
<sequence length="132" mass="15438">MNSTPKPVEWIGSSLDDLKNFPEDVRQAVGYALYRAQCGEKHSSVKPLKGFKGASVLEVVQDFDGDTYRAVYTVKFEEVVYVLHVFQKKSKHGIATPKQDIELIETRLKRAKEHYERYYKQRLEENKNERRN</sequence>
<accession>A0A2T1C213</accession>
<dbReference type="RefSeq" id="WP_106289232.1">
    <property type="nucleotide sequence ID" value="NZ_CAWNTC010000079.1"/>
</dbReference>
<evidence type="ECO:0000313" key="2">
    <source>
        <dbReference type="Proteomes" id="UP000238762"/>
    </source>
</evidence>
<organism evidence="1 2">
    <name type="scientific">Merismopedia glauca CCAP 1448/3</name>
    <dbReference type="NCBI Taxonomy" id="1296344"/>
    <lineage>
        <taxon>Bacteria</taxon>
        <taxon>Bacillati</taxon>
        <taxon>Cyanobacteriota</taxon>
        <taxon>Cyanophyceae</taxon>
        <taxon>Synechococcales</taxon>
        <taxon>Merismopediaceae</taxon>
        <taxon>Merismopedia</taxon>
    </lineage>
</organism>
<dbReference type="Proteomes" id="UP000238762">
    <property type="component" value="Unassembled WGS sequence"/>
</dbReference>
<dbReference type="OrthoDB" id="9797093at2"/>
<dbReference type="EMBL" id="PVWJ01000065">
    <property type="protein sequence ID" value="PSB02301.1"/>
    <property type="molecule type" value="Genomic_DNA"/>
</dbReference>
<dbReference type="InterPro" id="IPR009241">
    <property type="entry name" value="HigB-like"/>
</dbReference>